<keyword evidence="4" id="KW-1185">Reference proteome</keyword>
<name>A0A4R6FD84_9SPHN</name>
<evidence type="ECO:0000313" key="3">
    <source>
        <dbReference type="EMBL" id="TDN78254.1"/>
    </source>
</evidence>
<dbReference type="GO" id="GO:0005737">
    <property type="term" value="C:cytoplasm"/>
    <property type="evidence" value="ECO:0007669"/>
    <property type="project" value="TreeGrafter"/>
</dbReference>
<dbReference type="GO" id="GO:0016491">
    <property type="term" value="F:oxidoreductase activity"/>
    <property type="evidence" value="ECO:0007669"/>
    <property type="project" value="UniProtKB-KW"/>
</dbReference>
<dbReference type="AlphaFoldDB" id="A0A4R6FD84"/>
<evidence type="ECO:0000259" key="2">
    <source>
        <dbReference type="Pfam" id="PF01266"/>
    </source>
</evidence>
<dbReference type="PANTHER" id="PTHR13847:SF289">
    <property type="entry name" value="GLYCINE OXIDASE"/>
    <property type="match status" value="1"/>
</dbReference>
<dbReference type="Gene3D" id="3.50.50.60">
    <property type="entry name" value="FAD/NAD(P)-binding domain"/>
    <property type="match status" value="2"/>
</dbReference>
<dbReference type="InterPro" id="IPR006076">
    <property type="entry name" value="FAD-dep_OxRdtase"/>
</dbReference>
<feature type="domain" description="FAD dependent oxidoreductase" evidence="2">
    <location>
        <begin position="4"/>
        <end position="392"/>
    </location>
</feature>
<sequence>MRSVSVIGGGIVGLSIALAAQTRGFAVTLVDAGLDKPASWGNAGHIAVEQVEPLASFSVLRNLPRRLLSSGGGLALPLGSIAAWAPFGLRLVRAALPARYAAGRVALTDLLREAMPAWRRLVLQLGDPDLLRQDGHFIIWETPQSARSGLQRWQTSDVDTAFARPASASEFDLLSQLVTKPISGAVRVEGSGQIADLTRLAALLRSTFRGCGGTIIEGQAHSISQVGHQCVVRVEAGTLLASDFAVIAAGYGSKALLASTGLNVPMIAERGYHLQSAGSGWPSSLPPLVFEDRALIVTRFDKQLRAASFVEFAKAEAPPNPARWRRILSHIEQLGLPIEQPLERWVGSRPTLPDYLPAIGRSNAHPSFFYAFGHQHLGLTLGPLTGELIAALLAGDEPAVSLEPFDLARFH</sequence>
<comment type="caution">
    <text evidence="3">The sequence shown here is derived from an EMBL/GenBank/DDBJ whole genome shotgun (WGS) entry which is preliminary data.</text>
</comment>
<dbReference type="InterPro" id="IPR036188">
    <property type="entry name" value="FAD/NAD-bd_sf"/>
</dbReference>
<dbReference type="Gene3D" id="3.30.9.10">
    <property type="entry name" value="D-Amino Acid Oxidase, subunit A, domain 2"/>
    <property type="match status" value="1"/>
</dbReference>
<dbReference type="Proteomes" id="UP000295493">
    <property type="component" value="Unassembled WGS sequence"/>
</dbReference>
<evidence type="ECO:0000256" key="1">
    <source>
        <dbReference type="ARBA" id="ARBA00023002"/>
    </source>
</evidence>
<organism evidence="3 4">
    <name type="scientific">Stakelama pacifica</name>
    <dbReference type="NCBI Taxonomy" id="517720"/>
    <lineage>
        <taxon>Bacteria</taxon>
        <taxon>Pseudomonadati</taxon>
        <taxon>Pseudomonadota</taxon>
        <taxon>Alphaproteobacteria</taxon>
        <taxon>Sphingomonadales</taxon>
        <taxon>Sphingomonadaceae</taxon>
        <taxon>Stakelama</taxon>
    </lineage>
</organism>
<dbReference type="RefSeq" id="WP_133497016.1">
    <property type="nucleotide sequence ID" value="NZ_BMLU01000017.1"/>
</dbReference>
<dbReference type="OrthoDB" id="9805337at2"/>
<reference evidence="3 4" key="1">
    <citation type="submission" date="2019-03" db="EMBL/GenBank/DDBJ databases">
        <title>Genomic Encyclopedia of Type Strains, Phase IV (KMG-IV): sequencing the most valuable type-strain genomes for metagenomic binning, comparative biology and taxonomic classification.</title>
        <authorList>
            <person name="Goeker M."/>
        </authorList>
    </citation>
    <scope>NUCLEOTIDE SEQUENCE [LARGE SCALE GENOMIC DNA]</scope>
    <source>
        <strain evidence="3 4">DSM 25059</strain>
    </source>
</reference>
<dbReference type="SUPFAM" id="SSF51905">
    <property type="entry name" value="FAD/NAD(P)-binding domain"/>
    <property type="match status" value="1"/>
</dbReference>
<accession>A0A4R6FD84</accession>
<keyword evidence="1" id="KW-0560">Oxidoreductase</keyword>
<dbReference type="EMBL" id="SNWD01000018">
    <property type="protein sequence ID" value="TDN78254.1"/>
    <property type="molecule type" value="Genomic_DNA"/>
</dbReference>
<evidence type="ECO:0000313" key="4">
    <source>
        <dbReference type="Proteomes" id="UP000295493"/>
    </source>
</evidence>
<proteinExistence type="predicted"/>
<dbReference type="SUPFAM" id="SSF54373">
    <property type="entry name" value="FAD-linked reductases, C-terminal domain"/>
    <property type="match status" value="1"/>
</dbReference>
<dbReference type="Pfam" id="PF01266">
    <property type="entry name" value="DAO"/>
    <property type="match status" value="1"/>
</dbReference>
<protein>
    <submittedName>
        <fullName evidence="3">D-amino-acid dehydrogenase</fullName>
    </submittedName>
</protein>
<gene>
    <name evidence="3" type="ORF">EV664_11813</name>
</gene>
<dbReference type="PANTHER" id="PTHR13847">
    <property type="entry name" value="SARCOSINE DEHYDROGENASE-RELATED"/>
    <property type="match status" value="1"/>
</dbReference>